<keyword evidence="6" id="KW-1185">Reference proteome</keyword>
<dbReference type="InterPro" id="IPR029069">
    <property type="entry name" value="HotDog_dom_sf"/>
</dbReference>
<dbReference type="EMBL" id="CP021332">
    <property type="protein sequence ID" value="AVX06242.1"/>
    <property type="molecule type" value="Genomic_DNA"/>
</dbReference>
<comment type="similarity">
    <text evidence="2">Belongs to the short-chain dehydrogenases/reductases (SDR) family.</text>
</comment>
<dbReference type="SUPFAM" id="SSF51735">
    <property type="entry name" value="NAD(P)-binding Rossmann-fold domains"/>
    <property type="match status" value="1"/>
</dbReference>
<dbReference type="GO" id="GO:0016491">
    <property type="term" value="F:oxidoreductase activity"/>
    <property type="evidence" value="ECO:0007669"/>
    <property type="project" value="UniProtKB-KW"/>
</dbReference>
<dbReference type="RefSeq" id="WP_117397165.1">
    <property type="nucleotide sequence ID" value="NZ_CP021332.1"/>
</dbReference>
<dbReference type="InterPro" id="IPR036736">
    <property type="entry name" value="ACP-like_sf"/>
</dbReference>
<dbReference type="InterPro" id="IPR002539">
    <property type="entry name" value="MaoC-like_dom"/>
</dbReference>
<evidence type="ECO:0000256" key="2">
    <source>
        <dbReference type="ARBA" id="ARBA00006484"/>
    </source>
</evidence>
<evidence type="ECO:0000256" key="1">
    <source>
        <dbReference type="ARBA" id="ARBA00005005"/>
    </source>
</evidence>
<dbReference type="UniPathway" id="UPA00659"/>
<dbReference type="CDD" id="cd05233">
    <property type="entry name" value="SDR_c"/>
    <property type="match status" value="1"/>
</dbReference>
<keyword evidence="3" id="KW-0560">Oxidoreductase</keyword>
<dbReference type="InterPro" id="IPR002347">
    <property type="entry name" value="SDR_fam"/>
</dbReference>
<dbReference type="Pfam" id="PF01575">
    <property type="entry name" value="MaoC_dehydratas"/>
    <property type="match status" value="1"/>
</dbReference>
<dbReference type="InterPro" id="IPR036291">
    <property type="entry name" value="NAD(P)-bd_dom_sf"/>
</dbReference>
<evidence type="ECO:0000313" key="5">
    <source>
        <dbReference type="EMBL" id="AVX06242.1"/>
    </source>
</evidence>
<organism evidence="5 6">
    <name type="scientific">Maritalea myrionectae</name>
    <dbReference type="NCBI Taxonomy" id="454601"/>
    <lineage>
        <taxon>Bacteria</taxon>
        <taxon>Pseudomonadati</taxon>
        <taxon>Pseudomonadota</taxon>
        <taxon>Alphaproteobacteria</taxon>
        <taxon>Hyphomicrobiales</taxon>
        <taxon>Devosiaceae</taxon>
        <taxon>Maritalea</taxon>
    </lineage>
</organism>
<evidence type="ECO:0000256" key="3">
    <source>
        <dbReference type="ARBA" id="ARBA00023002"/>
    </source>
</evidence>
<dbReference type="Proteomes" id="UP000258927">
    <property type="component" value="Plasmid pHL2708Y3"/>
</dbReference>
<dbReference type="GO" id="GO:0006635">
    <property type="term" value="P:fatty acid beta-oxidation"/>
    <property type="evidence" value="ECO:0007669"/>
    <property type="project" value="UniProtKB-UniPathway"/>
</dbReference>
<reference evidence="5 6" key="1">
    <citation type="submission" date="2017-05" db="EMBL/GenBank/DDBJ databases">
        <title>Genome Analysis of Maritalea myrionectae HL2708#5.</title>
        <authorList>
            <consortium name="Cotde Inc.-PKNU"/>
            <person name="Jang D."/>
            <person name="Oh H.-M."/>
        </authorList>
    </citation>
    <scope>NUCLEOTIDE SEQUENCE [LARGE SCALE GENOMIC DNA]</scope>
    <source>
        <strain evidence="5 6">HL2708#5</strain>
        <plasmid evidence="6">phl2708y3</plasmid>
    </source>
</reference>
<dbReference type="GO" id="GO:0004300">
    <property type="term" value="F:enoyl-CoA hydratase activity"/>
    <property type="evidence" value="ECO:0007669"/>
    <property type="project" value="UniProtKB-ARBA"/>
</dbReference>
<evidence type="ECO:0000313" key="6">
    <source>
        <dbReference type="Proteomes" id="UP000258927"/>
    </source>
</evidence>
<dbReference type="PROSITE" id="PS50075">
    <property type="entry name" value="CARRIER"/>
    <property type="match status" value="1"/>
</dbReference>
<proteinExistence type="inferred from homology"/>
<dbReference type="AlphaFoldDB" id="A0A2R4MJR1"/>
<dbReference type="Gene3D" id="3.10.129.10">
    <property type="entry name" value="Hotdog Thioesterase"/>
    <property type="match status" value="1"/>
</dbReference>
<dbReference type="Gene3D" id="1.10.1200.10">
    <property type="entry name" value="ACP-like"/>
    <property type="match status" value="1"/>
</dbReference>
<gene>
    <name evidence="5" type="ORF">MXMO3_03739</name>
</gene>
<name>A0A2R4MJR1_9HYPH</name>
<dbReference type="Gene3D" id="3.40.50.720">
    <property type="entry name" value="NAD(P)-binding Rossmann-like Domain"/>
    <property type="match status" value="1"/>
</dbReference>
<geneLocation type="plasmid" evidence="6">
    <name>phl2708y3</name>
</geneLocation>
<keyword evidence="5" id="KW-0614">Plasmid</keyword>
<dbReference type="PANTHER" id="PTHR43086">
    <property type="entry name" value="VERY-LONG-CHAIN 3-OXOOACYL-COA REDUCTASE"/>
    <property type="match status" value="1"/>
</dbReference>
<dbReference type="InterPro" id="IPR009081">
    <property type="entry name" value="PP-bd_ACP"/>
</dbReference>
<dbReference type="Pfam" id="PF00106">
    <property type="entry name" value="adh_short"/>
    <property type="match status" value="1"/>
</dbReference>
<evidence type="ECO:0000259" key="4">
    <source>
        <dbReference type="PROSITE" id="PS50075"/>
    </source>
</evidence>
<dbReference type="SUPFAM" id="SSF54637">
    <property type="entry name" value="Thioesterase/thiol ester dehydrase-isomerase"/>
    <property type="match status" value="1"/>
</dbReference>
<dbReference type="SUPFAM" id="SSF47336">
    <property type="entry name" value="ACP-like"/>
    <property type="match status" value="1"/>
</dbReference>
<dbReference type="PANTHER" id="PTHR43086:SF3">
    <property type="entry name" value="NADP-DEPENDENT 3-HYDROXY ACID DEHYDROGENASE YDFG"/>
    <property type="match status" value="1"/>
</dbReference>
<comment type="pathway">
    <text evidence="1">Lipid metabolism; fatty acid beta-oxidation.</text>
</comment>
<dbReference type="KEGG" id="mmyr:MXMO3_03739"/>
<feature type="domain" description="Carrier" evidence="4">
    <location>
        <begin position="404"/>
        <end position="486"/>
    </location>
</feature>
<accession>A0A2R4MJR1</accession>
<sequence length="489" mass="52431">MREQKEFSEFQAGDIAVFEKSFTPEAFTNFAELSGDHNPLHHDEAYAAESEFLRPIVPMHMTIAPLSRIAGMIFPGDPSLYLSHEIRSIQPVYYGNKLTYSAKIVAVNSNLRTLTIRVLVLQGTKVVIEANLRVMSRLDSWKPSSAQPDLAPAPTTTLITGATGEIGTALALHLARRGHNLLLMDRGAGPKRDALSNTLTDVAKGSQRIDFLAADLSKVAEVEALCRQLASRGDITSVFHSASPPLTASLTELVQVNYSALQKISEAVLPAMLIQQEGVLANIGTVATERVVPGWHNYAAAKAMAGQFLGAFDKSNSGFGVRGLNILSGLVATAYSKSAQGTSPAMAPPEIAEEVAQIALDERAGGAVMVEWNGKRYGAMGFHENRTASAQTATLDKEKASPSAPTDIATSSVESKIASVLHARFNLPADTDLSDSGVGNTPGWDSLRHIELVLELEALFGIRYSASDVEKMLTYKGLVSVTRARVETT</sequence>
<protein>
    <submittedName>
        <fullName evidence="5">3-hydroxybutyryl-CoA dehydratase</fullName>
    </submittedName>
</protein>